<reference evidence="2" key="1">
    <citation type="submission" date="2020-12" db="EMBL/GenBank/DDBJ databases">
        <title>WGS assembly of Carya illinoinensis cv. Pawnee.</title>
        <authorList>
            <person name="Platts A."/>
            <person name="Shu S."/>
            <person name="Wright S."/>
            <person name="Barry K."/>
            <person name="Edger P."/>
            <person name="Pires J.C."/>
            <person name="Schmutz J."/>
        </authorList>
    </citation>
    <scope>NUCLEOTIDE SEQUENCE</scope>
    <source>
        <tissue evidence="2">Leaf</tissue>
    </source>
</reference>
<feature type="transmembrane region" description="Helical" evidence="1">
    <location>
        <begin position="82"/>
        <end position="102"/>
    </location>
</feature>
<name>A0A8T1Q8C4_CARIL</name>
<dbReference type="AlphaFoldDB" id="A0A8T1Q8C4"/>
<keyword evidence="1" id="KW-0812">Transmembrane</keyword>
<proteinExistence type="predicted"/>
<protein>
    <recommendedName>
        <fullName evidence="4">Transmembrane protein</fullName>
    </recommendedName>
</protein>
<evidence type="ECO:0000313" key="3">
    <source>
        <dbReference type="Proteomes" id="UP000811609"/>
    </source>
</evidence>
<evidence type="ECO:0000313" key="2">
    <source>
        <dbReference type="EMBL" id="KAG6650677.1"/>
    </source>
</evidence>
<feature type="transmembrane region" description="Helical" evidence="1">
    <location>
        <begin position="58"/>
        <end position="76"/>
    </location>
</feature>
<evidence type="ECO:0000256" key="1">
    <source>
        <dbReference type="SAM" id="Phobius"/>
    </source>
</evidence>
<comment type="caution">
    <text evidence="2">The sequence shown here is derived from an EMBL/GenBank/DDBJ whole genome shotgun (WGS) entry which is preliminary data.</text>
</comment>
<keyword evidence="3" id="KW-1185">Reference proteome</keyword>
<organism evidence="2 3">
    <name type="scientific">Carya illinoinensis</name>
    <name type="common">Pecan</name>
    <dbReference type="NCBI Taxonomy" id="32201"/>
    <lineage>
        <taxon>Eukaryota</taxon>
        <taxon>Viridiplantae</taxon>
        <taxon>Streptophyta</taxon>
        <taxon>Embryophyta</taxon>
        <taxon>Tracheophyta</taxon>
        <taxon>Spermatophyta</taxon>
        <taxon>Magnoliopsida</taxon>
        <taxon>eudicotyledons</taxon>
        <taxon>Gunneridae</taxon>
        <taxon>Pentapetalae</taxon>
        <taxon>rosids</taxon>
        <taxon>fabids</taxon>
        <taxon>Fagales</taxon>
        <taxon>Juglandaceae</taxon>
        <taxon>Carya</taxon>
    </lineage>
</organism>
<gene>
    <name evidence="2" type="ORF">CIPAW_06G059400</name>
</gene>
<accession>A0A8T1Q8C4</accession>
<evidence type="ECO:0008006" key="4">
    <source>
        <dbReference type="Google" id="ProtNLM"/>
    </source>
</evidence>
<keyword evidence="1" id="KW-0472">Membrane</keyword>
<dbReference type="EMBL" id="CM031814">
    <property type="protein sequence ID" value="KAG6650677.1"/>
    <property type="molecule type" value="Genomic_DNA"/>
</dbReference>
<keyword evidence="1" id="KW-1133">Transmembrane helix</keyword>
<dbReference type="Proteomes" id="UP000811609">
    <property type="component" value="Chromosome 6"/>
</dbReference>
<sequence>MEECWIRRKRSLESRIRVSTVNGEPKRLTRRKDLGERGRGPFYWCEWPSERASSRSHVDSFPSFSLLFLYFFLHHINGGCMLPLNLSLSSVFFFFLMGWCSLMNTN</sequence>